<keyword evidence="2" id="KW-0560">Oxidoreductase</keyword>
<dbReference type="EMBL" id="CP042433">
    <property type="protein sequence ID" value="QEC58041.1"/>
    <property type="molecule type" value="Genomic_DNA"/>
</dbReference>
<gene>
    <name evidence="3" type="ORF">FSB75_19730</name>
</gene>
<dbReference type="Pfam" id="PF13561">
    <property type="entry name" value="adh_short_C2"/>
    <property type="match status" value="1"/>
</dbReference>
<dbReference type="GO" id="GO:0016616">
    <property type="term" value="F:oxidoreductase activity, acting on the CH-OH group of donors, NAD or NADP as acceptor"/>
    <property type="evidence" value="ECO:0007669"/>
    <property type="project" value="TreeGrafter"/>
</dbReference>
<dbReference type="PROSITE" id="PS00061">
    <property type="entry name" value="ADH_SHORT"/>
    <property type="match status" value="1"/>
</dbReference>
<sequence>MSILKQFELSGKTALVTGADTGLGQGMAIALAEAGADIVGASINPDVKGGDTEKAITALGRKYTSYVVDISNRDGLYKFINEVKAAHTIDILINNAGMILRKPVAEHPDDWWDKVIAVNETAQFILTREFGKDMIERGSGKIVFTCSLLSFQGGINVPGYTASKSAVAGLVKAFANEWASKGVNINGIAPGYIATNNTQALREDPERSQAILSRIPAARWGEPKDFKGPVVFLCSEASSYMNGHVMVVDGGWMAR</sequence>
<dbReference type="InterPro" id="IPR020904">
    <property type="entry name" value="Sc_DH/Rdtase_CS"/>
</dbReference>
<keyword evidence="4" id="KW-1185">Reference proteome</keyword>
<dbReference type="Gene3D" id="3.40.50.720">
    <property type="entry name" value="NAD(P)-binding Rossmann-like Domain"/>
    <property type="match status" value="1"/>
</dbReference>
<evidence type="ECO:0000313" key="4">
    <source>
        <dbReference type="Proteomes" id="UP000321204"/>
    </source>
</evidence>
<protein>
    <submittedName>
        <fullName evidence="3">SDR family oxidoreductase</fullName>
    </submittedName>
</protein>
<proteinExistence type="inferred from homology"/>
<name>A0A5B8UMZ0_9BACT</name>
<evidence type="ECO:0000256" key="2">
    <source>
        <dbReference type="ARBA" id="ARBA00023002"/>
    </source>
</evidence>
<dbReference type="OrthoDB" id="9804104at2"/>
<comment type="similarity">
    <text evidence="1">Belongs to the short-chain dehydrogenases/reductases (SDR) family.</text>
</comment>
<dbReference type="InterPro" id="IPR002347">
    <property type="entry name" value="SDR_fam"/>
</dbReference>
<dbReference type="PANTHER" id="PTHR42760">
    <property type="entry name" value="SHORT-CHAIN DEHYDROGENASES/REDUCTASES FAMILY MEMBER"/>
    <property type="match status" value="1"/>
</dbReference>
<dbReference type="KEGG" id="fgg:FSB75_19730"/>
<dbReference type="InterPro" id="IPR036291">
    <property type="entry name" value="NAD(P)-bd_dom_sf"/>
</dbReference>
<evidence type="ECO:0000313" key="3">
    <source>
        <dbReference type="EMBL" id="QEC58041.1"/>
    </source>
</evidence>
<organism evidence="3 4">
    <name type="scientific">Flavisolibacter ginsenosidimutans</name>
    <dbReference type="NCBI Taxonomy" id="661481"/>
    <lineage>
        <taxon>Bacteria</taxon>
        <taxon>Pseudomonadati</taxon>
        <taxon>Bacteroidota</taxon>
        <taxon>Chitinophagia</taxon>
        <taxon>Chitinophagales</taxon>
        <taxon>Chitinophagaceae</taxon>
        <taxon>Flavisolibacter</taxon>
    </lineage>
</organism>
<reference evidence="3 4" key="1">
    <citation type="journal article" date="2015" name="Int. J. Syst. Evol. Microbiol.">
        <title>Flavisolibacter ginsenosidimutans sp. nov., with ginsenoside-converting activity isolated from soil used for cultivating ginseng.</title>
        <authorList>
            <person name="Zhao Y."/>
            <person name="Liu Q."/>
            <person name="Kang M.S."/>
            <person name="Jin F."/>
            <person name="Yu H."/>
            <person name="Im W.T."/>
        </authorList>
    </citation>
    <scope>NUCLEOTIDE SEQUENCE [LARGE SCALE GENOMIC DNA]</scope>
    <source>
        <strain evidence="3 4">Gsoil 636</strain>
    </source>
</reference>
<dbReference type="Proteomes" id="UP000321204">
    <property type="component" value="Chromosome"/>
</dbReference>
<dbReference type="PRINTS" id="PR00081">
    <property type="entry name" value="GDHRDH"/>
</dbReference>
<dbReference type="PANTHER" id="PTHR42760:SF5">
    <property type="entry name" value="2-DEHYDRO-3-DEOXY-D-GLUCONATE 5-DEHYDROGENASE"/>
    <property type="match status" value="1"/>
</dbReference>
<dbReference type="PRINTS" id="PR00080">
    <property type="entry name" value="SDRFAMILY"/>
</dbReference>
<evidence type="ECO:0000256" key="1">
    <source>
        <dbReference type="ARBA" id="ARBA00006484"/>
    </source>
</evidence>
<dbReference type="AlphaFoldDB" id="A0A5B8UMZ0"/>
<dbReference type="SUPFAM" id="SSF51735">
    <property type="entry name" value="NAD(P)-binding Rossmann-fold domains"/>
    <property type="match status" value="1"/>
</dbReference>
<accession>A0A5B8UMZ0</accession>
<dbReference type="RefSeq" id="WP_146790987.1">
    <property type="nucleotide sequence ID" value="NZ_BAABIO010000003.1"/>
</dbReference>
<dbReference type="FunFam" id="3.40.50.720:FF:000084">
    <property type="entry name" value="Short-chain dehydrogenase reductase"/>
    <property type="match status" value="1"/>
</dbReference>